<feature type="compositionally biased region" description="Polar residues" evidence="1">
    <location>
        <begin position="301"/>
        <end position="310"/>
    </location>
</feature>
<evidence type="ECO:0000313" key="3">
    <source>
        <dbReference type="Proteomes" id="UP001310890"/>
    </source>
</evidence>
<name>A0AAN7TIW5_9PEZI</name>
<feature type="compositionally biased region" description="Basic and acidic residues" evidence="1">
    <location>
        <begin position="106"/>
        <end position="120"/>
    </location>
</feature>
<dbReference type="AlphaFoldDB" id="A0AAN7TIW5"/>
<feature type="compositionally biased region" description="Low complexity" evidence="1">
    <location>
        <begin position="345"/>
        <end position="376"/>
    </location>
</feature>
<feature type="compositionally biased region" description="Polar residues" evidence="1">
    <location>
        <begin position="479"/>
        <end position="490"/>
    </location>
</feature>
<dbReference type="EMBL" id="JAVRRL010000022">
    <property type="protein sequence ID" value="KAK5113650.1"/>
    <property type="molecule type" value="Genomic_DNA"/>
</dbReference>
<evidence type="ECO:0000313" key="2">
    <source>
        <dbReference type="EMBL" id="KAK5113650.1"/>
    </source>
</evidence>
<feature type="compositionally biased region" description="Polar residues" evidence="1">
    <location>
        <begin position="448"/>
        <end position="465"/>
    </location>
</feature>
<proteinExistence type="predicted"/>
<accession>A0AAN7TIW5</accession>
<feature type="compositionally biased region" description="Low complexity" evidence="1">
    <location>
        <begin position="250"/>
        <end position="297"/>
    </location>
</feature>
<feature type="compositionally biased region" description="Polar residues" evidence="1">
    <location>
        <begin position="1"/>
        <end position="10"/>
    </location>
</feature>
<comment type="caution">
    <text evidence="2">The sequence shown here is derived from an EMBL/GenBank/DDBJ whole genome shotgun (WGS) entry which is preliminary data.</text>
</comment>
<reference evidence="2" key="1">
    <citation type="submission" date="2023-08" db="EMBL/GenBank/DDBJ databases">
        <title>Black Yeasts Isolated from many extreme environments.</title>
        <authorList>
            <person name="Coleine C."/>
            <person name="Stajich J.E."/>
            <person name="Selbmann L."/>
        </authorList>
    </citation>
    <scope>NUCLEOTIDE SEQUENCE</scope>
    <source>
        <strain evidence="2">CCFEE 5401</strain>
    </source>
</reference>
<feature type="compositionally biased region" description="Basic and acidic residues" evidence="1">
    <location>
        <begin position="217"/>
        <end position="234"/>
    </location>
</feature>
<feature type="region of interest" description="Disordered" evidence="1">
    <location>
        <begin position="1"/>
        <end position="502"/>
    </location>
</feature>
<organism evidence="2 3">
    <name type="scientific">Meristemomyces frigidus</name>
    <dbReference type="NCBI Taxonomy" id="1508187"/>
    <lineage>
        <taxon>Eukaryota</taxon>
        <taxon>Fungi</taxon>
        <taxon>Dikarya</taxon>
        <taxon>Ascomycota</taxon>
        <taxon>Pezizomycotina</taxon>
        <taxon>Dothideomycetes</taxon>
        <taxon>Dothideomycetidae</taxon>
        <taxon>Mycosphaerellales</taxon>
        <taxon>Teratosphaeriaceae</taxon>
        <taxon>Meristemomyces</taxon>
    </lineage>
</organism>
<dbReference type="Proteomes" id="UP001310890">
    <property type="component" value="Unassembled WGS sequence"/>
</dbReference>
<protein>
    <submittedName>
        <fullName evidence="2">Uncharacterized protein</fullName>
    </submittedName>
</protein>
<feature type="compositionally biased region" description="Polar residues" evidence="1">
    <location>
        <begin position="35"/>
        <end position="46"/>
    </location>
</feature>
<sequence length="502" mass="52218">MSTDRSSSAVRNLRSLFENKTPDNSSLDTRGRSPSHLTEPSPSRGTSKVRASFVSVERERMATAGAEEGVGSGMADMKRSSSAGLRRGSFSENDGESEGLLQLKKTVSEEAERRLKDSKVSEAIPEDAAVSAHATPDVEASTNGDEQHVEDSPLAPKREQDQPPANPDKPNTSAEEEPGQMKPADMTSEAAVSGGEALPPAVEDLRPESLSAEQQGEEAKATEDDVPAAKEVESAAKPSPGSAKEAGKHTSSATKAPAKPAPAPKSTSSSTKPSQLAKKASRSSLSAPTAASVARAAGQDRTASTSSTKSAHPPMPKRDATKPIDLPSRLTAPTAASRARHELISTSSSAQSTSNLKASTATRPKTATAKPTPRTSLARPESRSSHTSKKPTTSAPADGSFLERMMRPTAASSSKVHDKTEVKSPPRGSKTAALKSKLNEHAAKKQEPSNVNANANTRSAHQQNGEHAPNGDAGGNETPVGTNGETNSALEATPAFGQDTIR</sequence>
<feature type="compositionally biased region" description="Basic and acidic residues" evidence="1">
    <location>
        <begin position="145"/>
        <end position="161"/>
    </location>
</feature>
<evidence type="ECO:0000256" key="1">
    <source>
        <dbReference type="SAM" id="MobiDB-lite"/>
    </source>
</evidence>
<feature type="compositionally biased region" description="Basic and acidic residues" evidence="1">
    <location>
        <begin position="437"/>
        <end position="447"/>
    </location>
</feature>
<gene>
    <name evidence="2" type="ORF">LTR62_003277</name>
</gene>
<feature type="compositionally biased region" description="Basic and acidic residues" evidence="1">
    <location>
        <begin position="415"/>
        <end position="424"/>
    </location>
</feature>